<dbReference type="AlphaFoldDB" id="A0AAF3F0Q8"/>
<dbReference type="Proteomes" id="UP000887575">
    <property type="component" value="Unassembled WGS sequence"/>
</dbReference>
<organism evidence="2 3">
    <name type="scientific">Mesorhabditis belari</name>
    <dbReference type="NCBI Taxonomy" id="2138241"/>
    <lineage>
        <taxon>Eukaryota</taxon>
        <taxon>Metazoa</taxon>
        <taxon>Ecdysozoa</taxon>
        <taxon>Nematoda</taxon>
        <taxon>Chromadorea</taxon>
        <taxon>Rhabditida</taxon>
        <taxon>Rhabditina</taxon>
        <taxon>Rhabditomorpha</taxon>
        <taxon>Rhabditoidea</taxon>
        <taxon>Rhabditidae</taxon>
        <taxon>Mesorhabditinae</taxon>
        <taxon>Mesorhabditis</taxon>
    </lineage>
</organism>
<keyword evidence="2" id="KW-1185">Reference proteome</keyword>
<proteinExistence type="predicted"/>
<keyword evidence="1" id="KW-0732">Signal</keyword>
<sequence>MRFILGFCLLPWLLFIQFRLSSSQYLPSYSSLWSSAAVIAPNPYYYGSSAIPEKFFAPIPVAAPAPQITGFSPPIPSYAPSYFPYPGWTQAVSMPYFSTYNPYSSTYGYYPDSYKKRMLKRE</sequence>
<reference evidence="3" key="1">
    <citation type="submission" date="2024-02" db="UniProtKB">
        <authorList>
            <consortium name="WormBaseParasite"/>
        </authorList>
    </citation>
    <scope>IDENTIFICATION</scope>
</reference>
<name>A0AAF3F0Q8_9BILA</name>
<evidence type="ECO:0000256" key="1">
    <source>
        <dbReference type="SAM" id="SignalP"/>
    </source>
</evidence>
<feature type="chain" id="PRO_5041966912" evidence="1">
    <location>
        <begin position="24"/>
        <end position="122"/>
    </location>
</feature>
<evidence type="ECO:0000313" key="3">
    <source>
        <dbReference type="WBParaSite" id="MBELARI_LOCUS20087"/>
    </source>
</evidence>
<dbReference type="WBParaSite" id="MBELARI_LOCUS20087">
    <property type="protein sequence ID" value="MBELARI_LOCUS20087"/>
    <property type="gene ID" value="MBELARI_LOCUS20087"/>
</dbReference>
<evidence type="ECO:0000313" key="2">
    <source>
        <dbReference type="Proteomes" id="UP000887575"/>
    </source>
</evidence>
<feature type="signal peptide" evidence="1">
    <location>
        <begin position="1"/>
        <end position="23"/>
    </location>
</feature>
<accession>A0AAF3F0Q8</accession>
<protein>
    <submittedName>
        <fullName evidence="3">Uncharacterized protein</fullName>
    </submittedName>
</protein>